<evidence type="ECO:0008006" key="4">
    <source>
        <dbReference type="Google" id="ProtNLM"/>
    </source>
</evidence>
<keyword evidence="1" id="KW-1133">Transmembrane helix</keyword>
<proteinExistence type="predicted"/>
<dbReference type="STRING" id="1802424.A2480_00645"/>
<comment type="caution">
    <text evidence="2">The sequence shown here is derived from an EMBL/GenBank/DDBJ whole genome shotgun (WGS) entry which is preliminary data.</text>
</comment>
<sequence length="160" mass="18153">MDIENKSKRRWFFTLPALAIIAIVLILAASEYGKSLSYLIRGQDNKPTIDFTWTPLGRVRLTEMVGQVFLEDDYALDFSTFKIEVVEINKVLKIARDDLVGREYTDRVSFAQLAGNPEINTRGQMTLRISVADDRGQLTEIERVIKINPELGSAEMKVAE</sequence>
<name>A0A1F7WCS3_9BACT</name>
<accession>A0A1F7WCS3</accession>
<evidence type="ECO:0000313" key="2">
    <source>
        <dbReference type="EMBL" id="OGM00626.1"/>
    </source>
</evidence>
<evidence type="ECO:0000313" key="3">
    <source>
        <dbReference type="Proteomes" id="UP000176988"/>
    </source>
</evidence>
<evidence type="ECO:0000256" key="1">
    <source>
        <dbReference type="SAM" id="Phobius"/>
    </source>
</evidence>
<dbReference type="AlphaFoldDB" id="A0A1F7WCS3"/>
<protein>
    <recommendedName>
        <fullName evidence="4">Cohesin domain-containing protein</fullName>
    </recommendedName>
</protein>
<feature type="transmembrane region" description="Helical" evidence="1">
    <location>
        <begin position="12"/>
        <end position="30"/>
    </location>
</feature>
<organism evidence="2 3">
    <name type="scientific">Candidatus Uhrbacteria bacterium RIFOXYC2_FULL_47_19</name>
    <dbReference type="NCBI Taxonomy" id="1802424"/>
    <lineage>
        <taxon>Bacteria</taxon>
        <taxon>Candidatus Uhriibacteriota</taxon>
    </lineage>
</organism>
<gene>
    <name evidence="2" type="ORF">A2480_00645</name>
</gene>
<dbReference type="Proteomes" id="UP000176988">
    <property type="component" value="Unassembled WGS sequence"/>
</dbReference>
<dbReference type="EMBL" id="MGFG01000028">
    <property type="protein sequence ID" value="OGM00626.1"/>
    <property type="molecule type" value="Genomic_DNA"/>
</dbReference>
<keyword evidence="1" id="KW-0812">Transmembrane</keyword>
<keyword evidence="1" id="KW-0472">Membrane</keyword>
<reference evidence="2 3" key="1">
    <citation type="journal article" date="2016" name="Nat. Commun.">
        <title>Thousands of microbial genomes shed light on interconnected biogeochemical processes in an aquifer system.</title>
        <authorList>
            <person name="Anantharaman K."/>
            <person name="Brown C.T."/>
            <person name="Hug L.A."/>
            <person name="Sharon I."/>
            <person name="Castelle C.J."/>
            <person name="Probst A.J."/>
            <person name="Thomas B.C."/>
            <person name="Singh A."/>
            <person name="Wilkins M.J."/>
            <person name="Karaoz U."/>
            <person name="Brodie E.L."/>
            <person name="Williams K.H."/>
            <person name="Hubbard S.S."/>
            <person name="Banfield J.F."/>
        </authorList>
    </citation>
    <scope>NUCLEOTIDE SEQUENCE [LARGE SCALE GENOMIC DNA]</scope>
</reference>